<sequence>EVVLENVEQLSAPESAPETSHAANQDDFREILGDIEIPEGVDPAFLAALPEDIRTEVIRDHMRQQRSQRLIQTSANLEAAGQANGEDGAPVVEPLDQEFLNALPPDLQEEILAQHERTVRLAQERVESNNAPPADTPVGADDAAALIESLPPTLRAQVLADADDTVLQVLPQNVAAEARRLRASYEAQQVMRFARMLAPTQRFRPANGRSVPGTSGSNTHVVALHPAILATVCRLVLDTLINLARTYPGHFLPAKLRTSGSPSSTALHTPPFSQFWAIVHGLSKADISSRCTHRHGSSLETALGPGGVNASMAALSLEDSAVGVLMEHIRRPVILSSSILQDKLLRLICTIVQTLPAETVTKMSIDSAAERPPLTQQLENIVLALTEGECSEEGLADGRILLLELIRALTPSTKSFIMSLLINAAERLGARLLPHIERLEEELKELPSEGSSSSSFEQQPSGSKVALNRYDESVIVISGILNSRAVMNASGCYELQLPAMRALTDKNGIQNVFLRTLQTIMKIREVLQSHARCVEVDVTIDTTVERENEHVTEEDN</sequence>
<evidence type="ECO:0000256" key="2">
    <source>
        <dbReference type="SAM" id="MobiDB-lite"/>
    </source>
</evidence>
<feature type="compositionally biased region" description="Low complexity" evidence="2">
    <location>
        <begin position="448"/>
        <end position="463"/>
    </location>
</feature>
<dbReference type="Pfam" id="PF14377">
    <property type="entry name" value="UBM"/>
    <property type="match status" value="3"/>
</dbReference>
<dbReference type="AlphaFoldDB" id="A0A183I5V8"/>
<feature type="region of interest" description="Disordered" evidence="2">
    <location>
        <begin position="1"/>
        <end position="24"/>
    </location>
</feature>
<feature type="region of interest" description="Disordered" evidence="2">
    <location>
        <begin position="443"/>
        <end position="463"/>
    </location>
</feature>
<name>A0A183I5V8_9BILA</name>
<evidence type="ECO:0000313" key="4">
    <source>
        <dbReference type="Proteomes" id="UP000267606"/>
    </source>
</evidence>
<dbReference type="Proteomes" id="UP000267606">
    <property type="component" value="Unassembled WGS sequence"/>
</dbReference>
<organism evidence="5">
    <name type="scientific">Onchocerca flexuosa</name>
    <dbReference type="NCBI Taxonomy" id="387005"/>
    <lineage>
        <taxon>Eukaryota</taxon>
        <taxon>Metazoa</taxon>
        <taxon>Ecdysozoa</taxon>
        <taxon>Nematoda</taxon>
        <taxon>Chromadorea</taxon>
        <taxon>Rhabditida</taxon>
        <taxon>Spirurina</taxon>
        <taxon>Spiruromorpha</taxon>
        <taxon>Filarioidea</taxon>
        <taxon>Onchocercidae</taxon>
        <taxon>Onchocerca</taxon>
    </lineage>
</organism>
<dbReference type="GO" id="GO:0016740">
    <property type="term" value="F:transferase activity"/>
    <property type="evidence" value="ECO:0007669"/>
    <property type="project" value="UniProtKB-KW"/>
</dbReference>
<dbReference type="STRING" id="387005.A0A183I5V8"/>
<dbReference type="WBParaSite" id="OFLC_0001513101-mRNA-1">
    <property type="protein sequence ID" value="OFLC_0001513101-mRNA-1"/>
    <property type="gene ID" value="OFLC_0001513101"/>
</dbReference>
<keyword evidence="1" id="KW-0808">Transferase</keyword>
<dbReference type="Gene3D" id="6.10.250.1630">
    <property type="match status" value="1"/>
</dbReference>
<protein>
    <submittedName>
        <fullName evidence="5">HECT domain-containing protein</fullName>
    </submittedName>
</protein>
<accession>A0A183I5V8</accession>
<gene>
    <name evidence="3" type="ORF">OFLC_LOCUS15119</name>
</gene>
<evidence type="ECO:0000313" key="5">
    <source>
        <dbReference type="WBParaSite" id="OFLC_0001513101-mRNA-1"/>
    </source>
</evidence>
<evidence type="ECO:0000313" key="3">
    <source>
        <dbReference type="EMBL" id="VDP20484.1"/>
    </source>
</evidence>
<reference evidence="5" key="1">
    <citation type="submission" date="2016-06" db="UniProtKB">
        <authorList>
            <consortium name="WormBaseParasite"/>
        </authorList>
    </citation>
    <scope>IDENTIFICATION</scope>
</reference>
<evidence type="ECO:0000256" key="1">
    <source>
        <dbReference type="ARBA" id="ARBA00022679"/>
    </source>
</evidence>
<reference evidence="3 4" key="2">
    <citation type="submission" date="2018-11" db="EMBL/GenBank/DDBJ databases">
        <authorList>
            <consortium name="Pathogen Informatics"/>
        </authorList>
    </citation>
    <scope>NUCLEOTIDE SEQUENCE [LARGE SCALE GENOMIC DNA]</scope>
</reference>
<dbReference type="EMBL" id="UZAJ01041639">
    <property type="protein sequence ID" value="VDP20484.1"/>
    <property type="molecule type" value="Genomic_DNA"/>
</dbReference>
<proteinExistence type="predicted"/>
<dbReference type="InterPro" id="IPR025527">
    <property type="entry name" value="HUWE1/Rev1_UBM"/>
</dbReference>
<keyword evidence="4" id="KW-1185">Reference proteome</keyword>